<keyword evidence="3" id="KW-0862">Zinc</keyword>
<sequence>MTDAHQPATQDVGEKRQCGKCRRRISLVESTIKCRCGLAFCERHMAAENHECAFDWRQMQREKIARENPKVVLQANKLKSSKDWCAQYCKHHPVATWGERCSQLMHLLGALLVVAFNASGIWRAAMQVQIMSWIRQAVLGYCIGFLCAHALPRCCGTPPSSCCFCIFSWDVLSMPQWCLEAEWEQAKEQLIYAITGGKRNCLTRKLYDGPRSLPSILQTVVAKLQEGSQGGFKCS</sequence>
<dbReference type="PANTHER" id="PTHR10634:SF67">
    <property type="entry name" value="AN1-TYPE ZINC FINGER PROTEIN 3"/>
    <property type="match status" value="1"/>
</dbReference>
<dbReference type="EMBL" id="CAMXCT020000080">
    <property type="protein sequence ID" value="CAL1126867.1"/>
    <property type="molecule type" value="Genomic_DNA"/>
</dbReference>
<gene>
    <name evidence="6" type="ORF">C1SCF055_LOCUS1997</name>
</gene>
<evidence type="ECO:0000313" key="7">
    <source>
        <dbReference type="EMBL" id="CAL4760804.1"/>
    </source>
</evidence>
<feature type="transmembrane region" description="Helical" evidence="4">
    <location>
        <begin position="104"/>
        <end position="122"/>
    </location>
</feature>
<dbReference type="EMBL" id="CAMXCT030000080">
    <property type="protein sequence ID" value="CAL4760804.1"/>
    <property type="molecule type" value="Genomic_DNA"/>
</dbReference>
<keyword evidence="4" id="KW-1133">Transmembrane helix</keyword>
<keyword evidence="4" id="KW-0472">Membrane</keyword>
<dbReference type="PANTHER" id="PTHR10634">
    <property type="entry name" value="AN1-TYPE ZINC FINGER PROTEIN"/>
    <property type="match status" value="1"/>
</dbReference>
<dbReference type="GO" id="GO:0008270">
    <property type="term" value="F:zinc ion binding"/>
    <property type="evidence" value="ECO:0007669"/>
    <property type="project" value="UniProtKB-KW"/>
</dbReference>
<reference evidence="6" key="1">
    <citation type="submission" date="2022-10" db="EMBL/GenBank/DDBJ databases">
        <authorList>
            <person name="Chen Y."/>
            <person name="Dougan E. K."/>
            <person name="Chan C."/>
            <person name="Rhodes N."/>
            <person name="Thang M."/>
        </authorList>
    </citation>
    <scope>NUCLEOTIDE SEQUENCE</scope>
</reference>
<comment type="caution">
    <text evidence="6">The sequence shown here is derived from an EMBL/GenBank/DDBJ whole genome shotgun (WGS) entry which is preliminary data.</text>
</comment>
<name>A0A9P1FGY9_9DINO</name>
<dbReference type="EMBL" id="CAMXCT010000080">
    <property type="protein sequence ID" value="CAI3973492.1"/>
    <property type="molecule type" value="Genomic_DNA"/>
</dbReference>
<keyword evidence="1" id="KW-0479">Metal-binding</keyword>
<accession>A0A9P1FGY9</accession>
<dbReference type="InterPro" id="IPR050652">
    <property type="entry name" value="AN1_A20_ZnFinger"/>
</dbReference>
<dbReference type="Proteomes" id="UP001152797">
    <property type="component" value="Unassembled WGS sequence"/>
</dbReference>
<organism evidence="6">
    <name type="scientific">Cladocopium goreaui</name>
    <dbReference type="NCBI Taxonomy" id="2562237"/>
    <lineage>
        <taxon>Eukaryota</taxon>
        <taxon>Sar</taxon>
        <taxon>Alveolata</taxon>
        <taxon>Dinophyceae</taxon>
        <taxon>Suessiales</taxon>
        <taxon>Symbiodiniaceae</taxon>
        <taxon>Cladocopium</taxon>
    </lineage>
</organism>
<dbReference type="InterPro" id="IPR035896">
    <property type="entry name" value="AN1-like_Znf"/>
</dbReference>
<dbReference type="OrthoDB" id="428577at2759"/>
<keyword evidence="4" id="KW-0812">Transmembrane</keyword>
<evidence type="ECO:0000313" key="6">
    <source>
        <dbReference type="EMBL" id="CAI3973492.1"/>
    </source>
</evidence>
<dbReference type="SUPFAM" id="SSF118310">
    <property type="entry name" value="AN1-like Zinc finger"/>
    <property type="match status" value="1"/>
</dbReference>
<evidence type="ECO:0000256" key="4">
    <source>
        <dbReference type="SAM" id="Phobius"/>
    </source>
</evidence>
<keyword evidence="8" id="KW-1185">Reference proteome</keyword>
<feature type="domain" description="AN1-type" evidence="5">
    <location>
        <begin position="18"/>
        <end position="57"/>
    </location>
</feature>
<evidence type="ECO:0000256" key="2">
    <source>
        <dbReference type="ARBA" id="ARBA00022771"/>
    </source>
</evidence>
<evidence type="ECO:0000259" key="5">
    <source>
        <dbReference type="SMART" id="SM00154"/>
    </source>
</evidence>
<evidence type="ECO:0000313" key="8">
    <source>
        <dbReference type="Proteomes" id="UP001152797"/>
    </source>
</evidence>
<evidence type="ECO:0000256" key="3">
    <source>
        <dbReference type="ARBA" id="ARBA00022833"/>
    </source>
</evidence>
<evidence type="ECO:0000256" key="1">
    <source>
        <dbReference type="ARBA" id="ARBA00022723"/>
    </source>
</evidence>
<dbReference type="Gene3D" id="4.10.1110.10">
    <property type="entry name" value="AN1-like Zinc finger"/>
    <property type="match status" value="1"/>
</dbReference>
<proteinExistence type="predicted"/>
<protein>
    <submittedName>
        <fullName evidence="7">AN1-type domain-containing protein</fullName>
    </submittedName>
</protein>
<dbReference type="InterPro" id="IPR000058">
    <property type="entry name" value="Znf_AN1"/>
</dbReference>
<dbReference type="SMART" id="SM00154">
    <property type="entry name" value="ZnF_AN1"/>
    <property type="match status" value="1"/>
</dbReference>
<dbReference type="Pfam" id="PF01428">
    <property type="entry name" value="zf-AN1"/>
    <property type="match status" value="1"/>
</dbReference>
<reference evidence="7 8" key="2">
    <citation type="submission" date="2024-05" db="EMBL/GenBank/DDBJ databases">
        <authorList>
            <person name="Chen Y."/>
            <person name="Shah S."/>
            <person name="Dougan E. K."/>
            <person name="Thang M."/>
            <person name="Chan C."/>
        </authorList>
    </citation>
    <scope>NUCLEOTIDE SEQUENCE [LARGE SCALE GENOMIC DNA]</scope>
</reference>
<dbReference type="AlphaFoldDB" id="A0A9P1FGY9"/>
<keyword evidence="2" id="KW-0863">Zinc-finger</keyword>